<evidence type="ECO:0000313" key="3">
    <source>
        <dbReference type="Proteomes" id="UP000184241"/>
    </source>
</evidence>
<evidence type="ECO:0000313" key="2">
    <source>
        <dbReference type="EMBL" id="SHH46112.1"/>
    </source>
</evidence>
<keyword evidence="1" id="KW-0472">Membrane</keyword>
<sequence length="143" mass="16415">MSKKSKLIASIFVISIIGIALYFLRTYIGGDINNVNQSIPQSEVYSNQDIDDAMNIVKRKFKSEFKGCILTDLWYDEDINVASSDEWARQYNSHEAIVLLSNFKVNSSGGDGSLDPNSKYTDWQWILVRDKENSKWTLKTWGY</sequence>
<keyword evidence="1" id="KW-1133">Transmembrane helix</keyword>
<gene>
    <name evidence="2" type="ORF">SAMN02745941_00114</name>
</gene>
<dbReference type="EMBL" id="FQXU01000003">
    <property type="protein sequence ID" value="SHH46112.1"/>
    <property type="molecule type" value="Genomic_DNA"/>
</dbReference>
<feature type="transmembrane region" description="Helical" evidence="1">
    <location>
        <begin position="7"/>
        <end position="28"/>
    </location>
</feature>
<reference evidence="2 3" key="1">
    <citation type="submission" date="2016-11" db="EMBL/GenBank/DDBJ databases">
        <authorList>
            <person name="Jaros S."/>
            <person name="Januszkiewicz K."/>
            <person name="Wedrychowicz H."/>
        </authorList>
    </citation>
    <scope>NUCLEOTIDE SEQUENCE [LARGE SCALE GENOMIC DNA]</scope>
    <source>
        <strain evidence="2 3">DSM 6191</strain>
    </source>
</reference>
<accession>A0A1M5T5X6</accession>
<evidence type="ECO:0000256" key="1">
    <source>
        <dbReference type="SAM" id="Phobius"/>
    </source>
</evidence>
<keyword evidence="1" id="KW-0812">Transmembrane</keyword>
<proteinExistence type="predicted"/>
<protein>
    <recommendedName>
        <fullName evidence="4">DUF4829 domain-containing protein</fullName>
    </recommendedName>
</protein>
<organism evidence="2 3">
    <name type="scientific">Clostridium intestinale DSM 6191</name>
    <dbReference type="NCBI Taxonomy" id="1121320"/>
    <lineage>
        <taxon>Bacteria</taxon>
        <taxon>Bacillati</taxon>
        <taxon>Bacillota</taxon>
        <taxon>Clostridia</taxon>
        <taxon>Eubacteriales</taxon>
        <taxon>Clostridiaceae</taxon>
        <taxon>Clostridium</taxon>
    </lineage>
</organism>
<dbReference type="AlphaFoldDB" id="A0A1M5T5X6"/>
<evidence type="ECO:0008006" key="4">
    <source>
        <dbReference type="Google" id="ProtNLM"/>
    </source>
</evidence>
<dbReference type="RefSeq" id="WP_073015830.1">
    <property type="nucleotide sequence ID" value="NZ_FQXU01000003.1"/>
</dbReference>
<dbReference type="Proteomes" id="UP000184241">
    <property type="component" value="Unassembled WGS sequence"/>
</dbReference>
<name>A0A1M5T5X6_9CLOT</name>